<dbReference type="PROSITE" id="PS51128">
    <property type="entry name" value="ZF_DKSA_2"/>
    <property type="match status" value="1"/>
</dbReference>
<dbReference type="InterPro" id="IPR000962">
    <property type="entry name" value="Znf_DskA_TraR"/>
</dbReference>
<evidence type="ECO:0000256" key="3">
    <source>
        <dbReference type="ARBA" id="ARBA00022833"/>
    </source>
</evidence>
<proteinExistence type="predicted"/>
<dbReference type="Gene3D" id="1.20.120.910">
    <property type="entry name" value="DksA, coiled-coil domain"/>
    <property type="match status" value="1"/>
</dbReference>
<keyword evidence="2" id="KW-0863">Zinc-finger</keyword>
<dbReference type="InterPro" id="IPR037187">
    <property type="entry name" value="DnaK_N"/>
</dbReference>
<dbReference type="Proteomes" id="UP001617351">
    <property type="component" value="Unassembled WGS sequence"/>
</dbReference>
<keyword evidence="3" id="KW-0862">Zinc</keyword>
<name>A0ABW8EGR5_STRT5</name>
<sequence length="141" mass="14489">MADAPRHGPAANTPSAAATAAAAARARLAAARADTLAEAAALSREYDGIVAANALVAVDDEHDPEGGSTAFERAHVAALLARTREHLQELDRALDRLAQGSYGRCEDCGSPIPPERLEIRPAAATCVGCAASTPHRPPHPA</sequence>
<evidence type="ECO:0000313" key="7">
    <source>
        <dbReference type="Proteomes" id="UP001617351"/>
    </source>
</evidence>
<dbReference type="PANTHER" id="PTHR33823">
    <property type="entry name" value="RNA POLYMERASE-BINDING TRANSCRIPTION FACTOR DKSA-RELATED"/>
    <property type="match status" value="1"/>
</dbReference>
<dbReference type="InterPro" id="IPR020458">
    <property type="entry name" value="Znf_DskA_TraR_CS"/>
</dbReference>
<organism evidence="6 7">
    <name type="scientific">Streptomyces toxytricini</name>
    <name type="common">Actinomyces toxytricini</name>
    <dbReference type="NCBI Taxonomy" id="67369"/>
    <lineage>
        <taxon>Bacteria</taxon>
        <taxon>Bacillati</taxon>
        <taxon>Actinomycetota</taxon>
        <taxon>Actinomycetes</taxon>
        <taxon>Kitasatosporales</taxon>
        <taxon>Streptomycetaceae</taxon>
        <taxon>Streptomyces</taxon>
    </lineage>
</organism>
<dbReference type="RefSeq" id="WP_402380017.1">
    <property type="nucleotide sequence ID" value="NZ_JBIUYY010000004.1"/>
</dbReference>
<keyword evidence="1" id="KW-0479">Metal-binding</keyword>
<feature type="domain" description="Zinc finger DksA/TraR C4-type" evidence="5">
    <location>
        <begin position="100"/>
        <end position="131"/>
    </location>
</feature>
<dbReference type="PROSITE" id="PS01102">
    <property type="entry name" value="ZF_DKSA_1"/>
    <property type="match status" value="1"/>
</dbReference>
<evidence type="ECO:0000259" key="5">
    <source>
        <dbReference type="Pfam" id="PF01258"/>
    </source>
</evidence>
<dbReference type="SUPFAM" id="SSF57716">
    <property type="entry name" value="Glucocorticoid receptor-like (DNA-binding domain)"/>
    <property type="match status" value="1"/>
</dbReference>
<dbReference type="PANTHER" id="PTHR33823:SF2">
    <property type="entry name" value="RNA POLYMERASE-BINDING TRANSCRIPTION FACTOR DKSA"/>
    <property type="match status" value="1"/>
</dbReference>
<evidence type="ECO:0000313" key="6">
    <source>
        <dbReference type="EMBL" id="MFJ2821817.1"/>
    </source>
</evidence>
<gene>
    <name evidence="6" type="ORF">ACIO7M_11940</name>
</gene>
<dbReference type="SUPFAM" id="SSF109635">
    <property type="entry name" value="DnaK suppressor protein DksA, alpha-hairpin domain"/>
    <property type="match status" value="1"/>
</dbReference>
<reference evidence="6 7" key="1">
    <citation type="submission" date="2024-10" db="EMBL/GenBank/DDBJ databases">
        <title>The Natural Products Discovery Center: Release of the First 8490 Sequenced Strains for Exploring Actinobacteria Biosynthetic Diversity.</title>
        <authorList>
            <person name="Kalkreuter E."/>
            <person name="Kautsar S.A."/>
            <person name="Yang D."/>
            <person name="Bader C.D."/>
            <person name="Teijaro C.N."/>
            <person name="Fluegel L."/>
            <person name="Davis C.M."/>
            <person name="Simpson J.R."/>
            <person name="Lauterbach L."/>
            <person name="Steele A.D."/>
            <person name="Gui C."/>
            <person name="Meng S."/>
            <person name="Li G."/>
            <person name="Viehrig K."/>
            <person name="Ye F."/>
            <person name="Su P."/>
            <person name="Kiefer A.F."/>
            <person name="Nichols A."/>
            <person name="Cepeda A.J."/>
            <person name="Yan W."/>
            <person name="Fan B."/>
            <person name="Jiang Y."/>
            <person name="Adhikari A."/>
            <person name="Zheng C.-J."/>
            <person name="Schuster L."/>
            <person name="Cowan T.M."/>
            <person name="Smanski M.J."/>
            <person name="Chevrette M.G."/>
            <person name="De Carvalho L.P.S."/>
            <person name="Shen B."/>
        </authorList>
    </citation>
    <scope>NUCLEOTIDE SEQUENCE [LARGE SCALE GENOMIC DNA]</scope>
    <source>
        <strain evidence="6 7">NPDC087220</strain>
    </source>
</reference>
<accession>A0ABW8EGR5</accession>
<keyword evidence="7" id="KW-1185">Reference proteome</keyword>
<feature type="zinc finger region" description="dksA C4-type" evidence="4">
    <location>
        <begin position="105"/>
        <end position="129"/>
    </location>
</feature>
<comment type="caution">
    <text evidence="6">The sequence shown here is derived from an EMBL/GenBank/DDBJ whole genome shotgun (WGS) entry which is preliminary data.</text>
</comment>
<dbReference type="Pfam" id="PF01258">
    <property type="entry name" value="zf-dskA_traR"/>
    <property type="match status" value="1"/>
</dbReference>
<evidence type="ECO:0000256" key="4">
    <source>
        <dbReference type="PROSITE-ProRule" id="PRU00510"/>
    </source>
</evidence>
<evidence type="ECO:0000256" key="2">
    <source>
        <dbReference type="ARBA" id="ARBA00022771"/>
    </source>
</evidence>
<evidence type="ECO:0000256" key="1">
    <source>
        <dbReference type="ARBA" id="ARBA00022723"/>
    </source>
</evidence>
<dbReference type="EMBL" id="JBIUYY010000004">
    <property type="protein sequence ID" value="MFJ2821817.1"/>
    <property type="molecule type" value="Genomic_DNA"/>
</dbReference>
<protein>
    <submittedName>
        <fullName evidence="6">TraR/DksA family transcriptional regulator</fullName>
    </submittedName>
</protein>